<evidence type="ECO:0000256" key="1">
    <source>
        <dbReference type="ARBA" id="ARBA00022553"/>
    </source>
</evidence>
<feature type="binding site" evidence="5">
    <location>
        <position position="97"/>
    </location>
    <ligand>
        <name>substrate</name>
    </ligand>
</feature>
<dbReference type="Gene3D" id="3.30.1360.150">
    <property type="match status" value="1"/>
</dbReference>
<evidence type="ECO:0000256" key="2">
    <source>
        <dbReference type="ARBA" id="ARBA00022723"/>
    </source>
</evidence>
<dbReference type="InterPro" id="IPR026263">
    <property type="entry name" value="Alkaline_phosphatase_prok"/>
</dbReference>
<dbReference type="InterPro" id="IPR002591">
    <property type="entry name" value="Phosphodiest/P_Trfase"/>
</dbReference>
<comment type="caution">
    <text evidence="7">The sequence shown here is derived from an EMBL/GenBank/DDBJ whole genome shotgun (WGS) entry which is preliminary data.</text>
</comment>
<feature type="binding site" evidence="5">
    <location>
        <begin position="173"/>
        <end position="175"/>
    </location>
    <ligand>
        <name>substrate</name>
    </ligand>
</feature>
<evidence type="ECO:0000313" key="8">
    <source>
        <dbReference type="Proteomes" id="UP000597886"/>
    </source>
</evidence>
<feature type="signal peptide" evidence="6">
    <location>
        <begin position="1"/>
        <end position="22"/>
    </location>
</feature>
<dbReference type="PIRSF" id="PIRSF031924">
    <property type="entry name" value="Pi-irrepressible_AP"/>
    <property type="match status" value="1"/>
</dbReference>
<dbReference type="AlphaFoldDB" id="A0AA90Z377"/>
<keyword evidence="3 6" id="KW-0732">Signal</keyword>
<feature type="active site" description="Phosphothreonine intermediate" evidence="4">
    <location>
        <position position="76"/>
    </location>
</feature>
<dbReference type="EMBL" id="WVRA01000004">
    <property type="protein sequence ID" value="NOE19117.1"/>
    <property type="molecule type" value="Genomic_DNA"/>
</dbReference>
<dbReference type="PANTHER" id="PTHR10151:SF120">
    <property type="entry name" value="BIS(5'-ADENOSYL)-TRIPHOSPHATASE"/>
    <property type="match status" value="1"/>
</dbReference>
<sequence length="557" mass="61119">MQRSLALVSTLLLSISTTAASATEDIRLVVQITVDGLRGDLISRYQAAFGGSGFNRLIENGVWYTDAHHRHANTETIVGHATLATGAHPSEHGMIGNAWFNRAEERLGYNIEDPDYPMLPVPGFGGNVDQVDPTQAAAATSGRSPVNLLATTFGDELVKANVERSKVFSVSGKDRSAVAMAGHSGKAFWLSTATGAFETSEFYYDAYPDWVLDWNSKRPADAKIESEWWPECSDAPYIMERIERSFVTNLGTFGRTFPHFYGKPDDGLYYTQVLLSPHGDRITADFAKTIVKEEGLGDDEWPDYLSVSFSGVDATNHFFGPSSLENEEMVRCLDETLADFIEFMDREVGRANVLYVLSADHGMPEAPEEMAEAGLSTFRNSTEALMMDVNSVIADEFGVEAAIQFFFRPYVYLDNGAIEASGVDRRAIERRIVNILMAASGIELAMPTEPLAEQRGHTLQEQIRRNYHPTRSGDIYVVQTPYSFLFEDGPIAAMHGSPWRYDTHVPIIFAGPGIKPTRVNRPVSTVDVAVTLSTILGISQPSSAAGQALSEIGVTTP</sequence>
<dbReference type="CDD" id="cd16016">
    <property type="entry name" value="AP-SPAP"/>
    <property type="match status" value="1"/>
</dbReference>
<gene>
    <name evidence="7" type="ORF">GS634_13390</name>
</gene>
<dbReference type="GO" id="GO:0046872">
    <property type="term" value="F:metal ion binding"/>
    <property type="evidence" value="ECO:0007669"/>
    <property type="project" value="UniProtKB-KW"/>
</dbReference>
<name>A0AA90Z377_9RHOB</name>
<dbReference type="PANTHER" id="PTHR10151">
    <property type="entry name" value="ECTONUCLEOTIDE PYROPHOSPHATASE/PHOSPHODIESTERASE"/>
    <property type="match status" value="1"/>
</dbReference>
<dbReference type="Gene3D" id="3.40.720.10">
    <property type="entry name" value="Alkaline Phosphatase, subunit A"/>
    <property type="match status" value="1"/>
</dbReference>
<evidence type="ECO:0000313" key="7">
    <source>
        <dbReference type="EMBL" id="NOE19117.1"/>
    </source>
</evidence>
<organism evidence="7 8">
    <name type="scientific">Ruegeria atlantica</name>
    <dbReference type="NCBI Taxonomy" id="81569"/>
    <lineage>
        <taxon>Bacteria</taxon>
        <taxon>Pseudomonadati</taxon>
        <taxon>Pseudomonadota</taxon>
        <taxon>Alphaproteobacteria</taxon>
        <taxon>Rhodobacterales</taxon>
        <taxon>Roseobacteraceae</taxon>
        <taxon>Ruegeria</taxon>
    </lineage>
</organism>
<evidence type="ECO:0000256" key="3">
    <source>
        <dbReference type="ARBA" id="ARBA00022729"/>
    </source>
</evidence>
<dbReference type="Proteomes" id="UP000597886">
    <property type="component" value="Unassembled WGS sequence"/>
</dbReference>
<evidence type="ECO:0000256" key="4">
    <source>
        <dbReference type="PIRSR" id="PIRSR031924-50"/>
    </source>
</evidence>
<dbReference type="GO" id="GO:0004035">
    <property type="term" value="F:alkaline phosphatase activity"/>
    <property type="evidence" value="ECO:0007669"/>
    <property type="project" value="InterPro"/>
</dbReference>
<accession>A0AA90Z377</accession>
<dbReference type="SUPFAM" id="SSF53649">
    <property type="entry name" value="Alkaline phosphatase-like"/>
    <property type="match status" value="1"/>
</dbReference>
<reference evidence="7" key="1">
    <citation type="submission" date="2019-12" db="EMBL/GenBank/DDBJ databases">
        <title>Ruegeria JWLKs population differentiation of coral mucus and skeleton niches.</title>
        <authorList>
            <person name="Luo D."/>
        </authorList>
    </citation>
    <scope>NUCLEOTIDE SEQUENCE</scope>
    <source>
        <strain evidence="7">HKCCD6181</strain>
    </source>
</reference>
<keyword evidence="1 4" id="KW-0597">Phosphoprotein</keyword>
<proteinExistence type="predicted"/>
<dbReference type="Pfam" id="PF01663">
    <property type="entry name" value="Phosphodiest"/>
    <property type="match status" value="1"/>
</dbReference>
<evidence type="ECO:0000256" key="5">
    <source>
        <dbReference type="PIRSR" id="PIRSR031924-51"/>
    </source>
</evidence>
<evidence type="ECO:0000256" key="6">
    <source>
        <dbReference type="SAM" id="SignalP"/>
    </source>
</evidence>
<dbReference type="InterPro" id="IPR017850">
    <property type="entry name" value="Alkaline_phosphatase_core_sf"/>
</dbReference>
<protein>
    <submittedName>
        <fullName evidence="7">Alkaline phosphatase family protein</fullName>
    </submittedName>
</protein>
<dbReference type="RefSeq" id="WP_171330563.1">
    <property type="nucleotide sequence ID" value="NZ_WVRA01000004.1"/>
</dbReference>
<feature type="chain" id="PRO_5041679440" evidence="6">
    <location>
        <begin position="23"/>
        <end position="557"/>
    </location>
</feature>
<keyword evidence="2" id="KW-0479">Metal-binding</keyword>